<gene>
    <name evidence="2" type="ORF">KHLLAP_LOCUS6016</name>
</gene>
<dbReference type="Proteomes" id="UP001295740">
    <property type="component" value="Unassembled WGS sequence"/>
</dbReference>
<evidence type="ECO:0000256" key="1">
    <source>
        <dbReference type="SAM" id="MobiDB-lite"/>
    </source>
</evidence>
<feature type="region of interest" description="Disordered" evidence="1">
    <location>
        <begin position="43"/>
        <end position="74"/>
    </location>
</feature>
<evidence type="ECO:0000313" key="3">
    <source>
        <dbReference type="Proteomes" id="UP001295740"/>
    </source>
</evidence>
<keyword evidence="3" id="KW-1185">Reference proteome</keyword>
<name>A0AAI8YFN5_9PEZI</name>
<comment type="caution">
    <text evidence="2">The sequence shown here is derived from an EMBL/GenBank/DDBJ whole genome shotgun (WGS) entry which is preliminary data.</text>
</comment>
<dbReference type="AlphaFoldDB" id="A0AAI8YFN5"/>
<organism evidence="2 3">
    <name type="scientific">Anthostomella pinea</name>
    <dbReference type="NCBI Taxonomy" id="933095"/>
    <lineage>
        <taxon>Eukaryota</taxon>
        <taxon>Fungi</taxon>
        <taxon>Dikarya</taxon>
        <taxon>Ascomycota</taxon>
        <taxon>Pezizomycotina</taxon>
        <taxon>Sordariomycetes</taxon>
        <taxon>Xylariomycetidae</taxon>
        <taxon>Xylariales</taxon>
        <taxon>Xylariaceae</taxon>
        <taxon>Anthostomella</taxon>
    </lineage>
</organism>
<sequence>MPISPFRSRIGFGRSQCVPVLRSFTTTKAGEGAGRVLVARARRALASEQQSQSQTANNRRRAPPLPPNVRPLWRTRTSPQLCPFNARKVTTDKLVRMYTRRLNRNNPLQIRNLPGFLESQVWIEHANNPDGSFKIPRLPLVGSPTPDFALLRDILASANPGIIDNKMKSGTSQPSQTRAVFDIFDDLEAECKITRGALRANIRPWSSSATGCSSPNAHRSKPMSWVPFKASLGFVRAVYQYNRAREAAHEQGSASCIAGLYGLVVLKETLYEEFPFRPIIRDIGSSTYSTKSCSLRVGVRPLRADMRRYKHSTVVIGQLAGYSIVTLVPPRLKALNGLSLEFHWSVPNTFHNDTIRFPLGQTKFALSSKTWTRELENELNSAGDILLSTLTPLNASVTWFLARGDMDVEEPDEPEVNASKSYAPHVEI</sequence>
<accession>A0AAI8YFN5</accession>
<proteinExistence type="predicted"/>
<protein>
    <submittedName>
        <fullName evidence="2">Uu.00g129420.m01.CDS01</fullName>
    </submittedName>
</protein>
<reference evidence="2" key="1">
    <citation type="submission" date="2023-10" db="EMBL/GenBank/DDBJ databases">
        <authorList>
            <person name="Hackl T."/>
        </authorList>
    </citation>
    <scope>NUCLEOTIDE SEQUENCE</scope>
</reference>
<evidence type="ECO:0000313" key="2">
    <source>
        <dbReference type="EMBL" id="CAJ2505548.1"/>
    </source>
</evidence>
<dbReference type="EMBL" id="CAUWAG010000007">
    <property type="protein sequence ID" value="CAJ2505548.1"/>
    <property type="molecule type" value="Genomic_DNA"/>
</dbReference>